<proteinExistence type="predicted"/>
<dbReference type="SFLD" id="SFLDG01129">
    <property type="entry name" value="C1.5:_HAD__Beta-PGM__Phosphata"/>
    <property type="match status" value="1"/>
</dbReference>
<dbReference type="InterPro" id="IPR023198">
    <property type="entry name" value="PGP-like_dom2"/>
</dbReference>
<dbReference type="SUPFAM" id="SSF56784">
    <property type="entry name" value="HAD-like"/>
    <property type="match status" value="1"/>
</dbReference>
<keyword evidence="2" id="KW-1185">Reference proteome</keyword>
<dbReference type="EMBL" id="JNAD02000015">
    <property type="protein sequence ID" value="RKM92067.1"/>
    <property type="molecule type" value="Genomic_DNA"/>
</dbReference>
<dbReference type="Proteomes" id="UP000028058">
    <property type="component" value="Unassembled WGS sequence"/>
</dbReference>
<dbReference type="SFLD" id="SFLDS00003">
    <property type="entry name" value="Haloacid_Dehalogenase"/>
    <property type="match status" value="1"/>
</dbReference>
<dbReference type="InterPro" id="IPR036412">
    <property type="entry name" value="HAD-like_sf"/>
</dbReference>
<comment type="caution">
    <text evidence="1">The sequence shown here is derived from an EMBL/GenBank/DDBJ whole genome shotgun (WGS) entry which is preliminary data.</text>
</comment>
<protein>
    <submittedName>
        <fullName evidence="1">HAD family hydrolase</fullName>
    </submittedName>
</protein>
<organism evidence="1 2">
    <name type="scientific">Streptomyces xinghaiensis</name>
    <dbReference type="NCBI Taxonomy" id="1038928"/>
    <lineage>
        <taxon>Bacteria</taxon>
        <taxon>Bacillati</taxon>
        <taxon>Actinomycetota</taxon>
        <taxon>Actinomycetes</taxon>
        <taxon>Kitasatosporales</taxon>
        <taxon>Streptomycetaceae</taxon>
        <taxon>Streptomyces</taxon>
    </lineage>
</organism>
<keyword evidence="1" id="KW-0378">Hydrolase</keyword>
<dbReference type="InterPro" id="IPR006439">
    <property type="entry name" value="HAD-SF_hydro_IA"/>
</dbReference>
<evidence type="ECO:0000313" key="2">
    <source>
        <dbReference type="Proteomes" id="UP000028058"/>
    </source>
</evidence>
<dbReference type="Pfam" id="PF00702">
    <property type="entry name" value="Hydrolase"/>
    <property type="match status" value="1"/>
</dbReference>
<accession>A0A3M8F5N2</accession>
<name>A0A3M8F5N2_9ACTN</name>
<dbReference type="Gene3D" id="3.40.50.1000">
    <property type="entry name" value="HAD superfamily/HAD-like"/>
    <property type="match status" value="1"/>
</dbReference>
<dbReference type="Gene3D" id="1.10.150.240">
    <property type="entry name" value="Putative phosphatase, domain 2"/>
    <property type="match status" value="1"/>
</dbReference>
<dbReference type="GO" id="GO:0016787">
    <property type="term" value="F:hydrolase activity"/>
    <property type="evidence" value="ECO:0007669"/>
    <property type="project" value="UniProtKB-KW"/>
</dbReference>
<evidence type="ECO:0000313" key="1">
    <source>
        <dbReference type="EMBL" id="RKM92067.1"/>
    </source>
</evidence>
<reference evidence="1 2" key="1">
    <citation type="journal article" date="2014" name="Genome Announc.">
        <title>Draft Genome Sequence of Streptomyces fradiae ATCC 19609, a Strain Highly Sensitive to Antibiotics.</title>
        <authorList>
            <person name="Bekker O.B."/>
            <person name="Klimina K.M."/>
            <person name="Vatlin A.A."/>
            <person name="Zakharevich N.V."/>
            <person name="Kasianov A.S."/>
            <person name="Danilenko V.N."/>
        </authorList>
    </citation>
    <scope>NUCLEOTIDE SEQUENCE [LARGE SCALE GENOMIC DNA]</scope>
    <source>
        <strain evidence="1 2">ATCC 19609</strain>
    </source>
</reference>
<dbReference type="InterPro" id="IPR044999">
    <property type="entry name" value="CbbY-like"/>
</dbReference>
<gene>
    <name evidence="1" type="ORF">SFRA_026950</name>
</gene>
<sequence length="270" mass="29508">MLMPYALIFDCDGVLVDTERSAHLVAFNRMWREFGVPWSWTVQQYAATLHVSGGMERLDSLRSDPAFRSVFPLPATHDEWLRTIRAWHRRKTEIYIDLVRHGRLTVRPGVRRLAAEAAAGGWQLAVASAGAEESVRAVLVSVMGRALSSRFTVIPGNGAAKKPAPDIYTRAVTELGRHPWECLAVEDNRNGLLAAAGAGIPCLVTPTAVSRDHSFDEAELVLSNLGDPGGEQARRYGGRSSLTPGGHMGLADLAQLITQSALRRETTHHV</sequence>
<dbReference type="AlphaFoldDB" id="A0A3M8F5N2"/>
<dbReference type="NCBIfam" id="TIGR01509">
    <property type="entry name" value="HAD-SF-IA-v3"/>
    <property type="match status" value="1"/>
</dbReference>
<dbReference type="InterPro" id="IPR023214">
    <property type="entry name" value="HAD_sf"/>
</dbReference>
<dbReference type="PANTHER" id="PTHR42896">
    <property type="entry name" value="XYLULOSE-1,5-BISPHOSPHATE (XUBP) PHOSPHATASE"/>
    <property type="match status" value="1"/>
</dbReference>
<dbReference type="PANTHER" id="PTHR42896:SF2">
    <property type="entry name" value="CBBY-LIKE PROTEIN"/>
    <property type="match status" value="1"/>
</dbReference>